<evidence type="ECO:0000256" key="1">
    <source>
        <dbReference type="SAM" id="MobiDB-lite"/>
    </source>
</evidence>
<dbReference type="EMBL" id="JAQGDS010000009">
    <property type="protein sequence ID" value="KAJ6258031.1"/>
    <property type="molecule type" value="Genomic_DNA"/>
</dbReference>
<gene>
    <name evidence="2" type="ORF">Dda_6943</name>
</gene>
<feature type="region of interest" description="Disordered" evidence="1">
    <location>
        <begin position="284"/>
        <end position="345"/>
    </location>
</feature>
<evidence type="ECO:0000313" key="3">
    <source>
        <dbReference type="Proteomes" id="UP001221413"/>
    </source>
</evidence>
<reference evidence="2" key="1">
    <citation type="submission" date="2023-01" db="EMBL/GenBank/DDBJ databases">
        <title>The chitinases involved in constricting ring structure development in the nematode-trapping fungus Drechslerella dactyloides.</title>
        <authorList>
            <person name="Wang R."/>
            <person name="Zhang L."/>
            <person name="Tang P."/>
            <person name="Li S."/>
            <person name="Liang L."/>
        </authorList>
    </citation>
    <scope>NUCLEOTIDE SEQUENCE</scope>
    <source>
        <strain evidence="2">YMF1.00031</strain>
    </source>
</reference>
<feature type="compositionally biased region" description="Polar residues" evidence="1">
    <location>
        <begin position="307"/>
        <end position="329"/>
    </location>
</feature>
<dbReference type="Proteomes" id="UP001221413">
    <property type="component" value="Unassembled WGS sequence"/>
</dbReference>
<dbReference type="AlphaFoldDB" id="A0AAD6IWJ4"/>
<accession>A0AAD6IWJ4</accession>
<sequence length="367" mass="40722">MAPWCPTCGKGLEKAETDVTLAFCANTDERITYSGSDIARDVRAALVGAAKRDRNKATKKTGSPYTVTPAPPPPPAPLAQPADEVYECFIFVKKSGNNRTVCLSNIRHSTLLTPKRDGDESWSGYLYRIASQSVAWQDVQYRQYEWDYMRETSFVYFAGNATTAILTHHPLAKGSDVNYFKGQIRAILCQKNPRAQWGIVIPVEDYVAPEPEKPQSLERGKTPALNPEGTRRIKRVKSEHFDDNFDEIGVPIPAQTIQEEVTLEEPSLDNWLDFGDLDSIEICPKTEPRDSPIQEVTETATVPDLTQPETSTQTPPKATKTASPESAGSSADPDAIRLEFSIPTRKTHKEIASRLCSHTAPTDQTRL</sequence>
<comment type="caution">
    <text evidence="2">The sequence shown here is derived from an EMBL/GenBank/DDBJ whole genome shotgun (WGS) entry which is preliminary data.</text>
</comment>
<proteinExistence type="predicted"/>
<evidence type="ECO:0000313" key="2">
    <source>
        <dbReference type="EMBL" id="KAJ6258031.1"/>
    </source>
</evidence>
<protein>
    <submittedName>
        <fullName evidence="2">Uncharacterized protein</fullName>
    </submittedName>
</protein>
<feature type="region of interest" description="Disordered" evidence="1">
    <location>
        <begin position="50"/>
        <end position="74"/>
    </location>
</feature>
<name>A0AAD6IWJ4_DREDA</name>
<organism evidence="2 3">
    <name type="scientific">Drechslerella dactyloides</name>
    <name type="common">Nematode-trapping fungus</name>
    <name type="synonym">Arthrobotrys dactyloides</name>
    <dbReference type="NCBI Taxonomy" id="74499"/>
    <lineage>
        <taxon>Eukaryota</taxon>
        <taxon>Fungi</taxon>
        <taxon>Dikarya</taxon>
        <taxon>Ascomycota</taxon>
        <taxon>Pezizomycotina</taxon>
        <taxon>Orbiliomycetes</taxon>
        <taxon>Orbiliales</taxon>
        <taxon>Orbiliaceae</taxon>
        <taxon>Drechslerella</taxon>
    </lineage>
</organism>
<keyword evidence="3" id="KW-1185">Reference proteome</keyword>